<protein>
    <submittedName>
        <fullName evidence="1">Uncharacterized protein</fullName>
    </submittedName>
</protein>
<dbReference type="PANTHER" id="PTHR10773:SF19">
    <property type="match status" value="1"/>
</dbReference>
<comment type="caution">
    <text evidence="1">The sequence shown here is derived from an EMBL/GenBank/DDBJ whole genome shotgun (WGS) entry which is preliminary data.</text>
</comment>
<proteinExistence type="predicted"/>
<evidence type="ECO:0000313" key="2">
    <source>
        <dbReference type="Proteomes" id="UP000735302"/>
    </source>
</evidence>
<organism evidence="1 2">
    <name type="scientific">Plakobranchus ocellatus</name>
    <dbReference type="NCBI Taxonomy" id="259542"/>
    <lineage>
        <taxon>Eukaryota</taxon>
        <taxon>Metazoa</taxon>
        <taxon>Spiralia</taxon>
        <taxon>Lophotrochozoa</taxon>
        <taxon>Mollusca</taxon>
        <taxon>Gastropoda</taxon>
        <taxon>Heterobranchia</taxon>
        <taxon>Euthyneura</taxon>
        <taxon>Panpulmonata</taxon>
        <taxon>Sacoglossa</taxon>
        <taxon>Placobranchoidea</taxon>
        <taxon>Plakobranchidae</taxon>
        <taxon>Plakobranchus</taxon>
    </lineage>
</organism>
<accession>A0AAV4B357</accession>
<dbReference type="Proteomes" id="UP000735302">
    <property type="component" value="Unassembled WGS sequence"/>
</dbReference>
<reference evidence="1 2" key="1">
    <citation type="journal article" date="2021" name="Elife">
        <title>Chloroplast acquisition without the gene transfer in kleptoplastic sea slugs, Plakobranchus ocellatus.</title>
        <authorList>
            <person name="Maeda T."/>
            <person name="Takahashi S."/>
            <person name="Yoshida T."/>
            <person name="Shimamura S."/>
            <person name="Takaki Y."/>
            <person name="Nagai Y."/>
            <person name="Toyoda A."/>
            <person name="Suzuki Y."/>
            <person name="Arimoto A."/>
            <person name="Ishii H."/>
            <person name="Satoh N."/>
            <person name="Nishiyama T."/>
            <person name="Hasebe M."/>
            <person name="Maruyama T."/>
            <person name="Minagawa J."/>
            <person name="Obokata J."/>
            <person name="Shigenobu S."/>
        </authorList>
    </citation>
    <scope>NUCLEOTIDE SEQUENCE [LARGE SCALE GENOMIC DNA]</scope>
</reference>
<keyword evidence="2" id="KW-1185">Reference proteome</keyword>
<dbReference type="EMBL" id="BLXT01004481">
    <property type="protein sequence ID" value="GFO13261.1"/>
    <property type="molecule type" value="Genomic_DNA"/>
</dbReference>
<sequence>MASKDVVCYLWNEVEGGLNASECPVCLVSYLEDNAEYFDTAVISSDGCTYQNRNRVLATALRYFCVKYGKTIEQKILERAHSDGGQKCACYHRETA</sequence>
<evidence type="ECO:0000313" key="1">
    <source>
        <dbReference type="EMBL" id="GFO13261.1"/>
    </source>
</evidence>
<dbReference type="AlphaFoldDB" id="A0AAV4B357"/>
<name>A0AAV4B357_9GAST</name>
<dbReference type="PANTHER" id="PTHR10773">
    <property type="entry name" value="DNA-DIRECTED RNA POLYMERASES I, II, AND III SUBUNIT RPABC2"/>
    <property type="match status" value="1"/>
</dbReference>
<gene>
    <name evidence="1" type="ORF">PoB_003976600</name>
</gene>